<dbReference type="EC" id="2.1.1.386" evidence="11"/>
<evidence type="ECO:0000256" key="11">
    <source>
        <dbReference type="ARBA" id="ARBA00035025"/>
    </source>
</evidence>
<dbReference type="InterPro" id="IPR029063">
    <property type="entry name" value="SAM-dependent_MTases_sf"/>
</dbReference>
<evidence type="ECO:0000313" key="15">
    <source>
        <dbReference type="Proteomes" id="UP000559027"/>
    </source>
</evidence>
<dbReference type="GO" id="GO:0046872">
    <property type="term" value="F:metal ion binding"/>
    <property type="evidence" value="ECO:0007669"/>
    <property type="project" value="UniProtKB-KW"/>
</dbReference>
<comment type="cofactor">
    <cofactor evidence="1">
        <name>Mg(2+)</name>
        <dbReference type="ChEBI" id="CHEBI:18420"/>
    </cofactor>
</comment>
<evidence type="ECO:0000256" key="8">
    <source>
        <dbReference type="ARBA" id="ARBA00022842"/>
    </source>
</evidence>
<comment type="caution">
    <text evidence="14">The sequence shown here is derived from an EMBL/GenBank/DDBJ whole genome shotgun (WGS) entry which is preliminary data.</text>
</comment>
<accession>A0A8H5LJL3</accession>
<dbReference type="GO" id="GO:0003723">
    <property type="term" value="F:RNA binding"/>
    <property type="evidence" value="ECO:0007669"/>
    <property type="project" value="UniProtKB-KW"/>
</dbReference>
<keyword evidence="6" id="KW-0949">S-adenosyl-L-methionine</keyword>
<dbReference type="GO" id="GO:0005634">
    <property type="term" value="C:nucleus"/>
    <property type="evidence" value="ECO:0007669"/>
    <property type="project" value="TreeGrafter"/>
</dbReference>
<evidence type="ECO:0000256" key="7">
    <source>
        <dbReference type="ARBA" id="ARBA00022723"/>
    </source>
</evidence>
<feature type="region of interest" description="Disordered" evidence="13">
    <location>
        <begin position="486"/>
        <end position="526"/>
    </location>
</feature>
<dbReference type="PANTHER" id="PTHR21404:SF3">
    <property type="entry name" value="SMALL RNA 2'-O-METHYLTRANSFERASE"/>
    <property type="match status" value="1"/>
</dbReference>
<dbReference type="OrthoDB" id="2154311at2759"/>
<feature type="region of interest" description="Disordered" evidence="13">
    <location>
        <begin position="411"/>
        <end position="470"/>
    </location>
</feature>
<evidence type="ECO:0000256" key="13">
    <source>
        <dbReference type="SAM" id="MobiDB-lite"/>
    </source>
</evidence>
<evidence type="ECO:0000256" key="6">
    <source>
        <dbReference type="ARBA" id="ARBA00022691"/>
    </source>
</evidence>
<proteinExistence type="inferred from homology"/>
<evidence type="ECO:0000256" key="9">
    <source>
        <dbReference type="ARBA" id="ARBA00022884"/>
    </source>
</evidence>
<dbReference type="AlphaFoldDB" id="A0A8H5LJL3"/>
<protein>
    <recommendedName>
        <fullName evidence="3">Small RNA 2'-O-methyltransferase</fullName>
        <ecNumber evidence="11">2.1.1.386</ecNumber>
    </recommendedName>
</protein>
<keyword evidence="15" id="KW-1185">Reference proteome</keyword>
<name>A0A8H5LJL3_9AGAR</name>
<organism evidence="14 15">
    <name type="scientific">Leucocoprinus leucothites</name>
    <dbReference type="NCBI Taxonomy" id="201217"/>
    <lineage>
        <taxon>Eukaryota</taxon>
        <taxon>Fungi</taxon>
        <taxon>Dikarya</taxon>
        <taxon>Basidiomycota</taxon>
        <taxon>Agaricomycotina</taxon>
        <taxon>Agaricomycetes</taxon>
        <taxon>Agaricomycetidae</taxon>
        <taxon>Agaricales</taxon>
        <taxon>Agaricineae</taxon>
        <taxon>Agaricaceae</taxon>
        <taxon>Leucocoprinus</taxon>
    </lineage>
</organism>
<keyword evidence="9" id="KW-0694">RNA-binding</keyword>
<dbReference type="Gene3D" id="3.40.50.150">
    <property type="entry name" value="Vaccinia Virus protein VP39"/>
    <property type="match status" value="1"/>
</dbReference>
<comment type="similarity">
    <text evidence="2">Belongs to the methyltransferase superfamily. HEN1 family.</text>
</comment>
<feature type="region of interest" description="Disordered" evidence="13">
    <location>
        <begin position="64"/>
        <end position="87"/>
    </location>
</feature>
<comment type="catalytic activity">
    <reaction evidence="12">
        <text>small RNA 3'-end nucleotide + S-adenosyl-L-methionine = small RNA 3'-end 2'-O-methylnucleotide + S-adenosyl-L-homocysteine + H(+)</text>
        <dbReference type="Rhea" id="RHEA:37887"/>
        <dbReference type="Rhea" id="RHEA-COMP:10415"/>
        <dbReference type="Rhea" id="RHEA-COMP:10416"/>
        <dbReference type="ChEBI" id="CHEBI:15378"/>
        <dbReference type="ChEBI" id="CHEBI:57856"/>
        <dbReference type="ChEBI" id="CHEBI:59789"/>
        <dbReference type="ChEBI" id="CHEBI:74896"/>
        <dbReference type="ChEBI" id="CHEBI:74898"/>
        <dbReference type="EC" id="2.1.1.386"/>
    </reaction>
</comment>
<sequence length="526" mass="59429">METIPEDEYDQELKVTFVPELYLQRRIWVLNVLRRESVTRVLDVGCGEGQLLLPLSQPAPWLAPPPASILPPPSPQSERPPSQNVNGVNTDEIPNLHISQLHGLDISKHDLEFAARETVPPKSTSGDDQSFCYVQQRWEPLEVKLWEGGLEIVNEEFVDIECIVSTEVIEHLPPEIFPAFAPMLLGVYHPKLLLITTPSYTYNARFTAPNAPRSARRGYPDPTGRTDRIFRHDDHKFEWTIEEFRNWCEDTAKDWGYELEMSGVGRSVEPDPWNREEELGEASFVACFKKATGQQDSERESRGREVIEKLSLPSKSHELHVTHTHLPLPSAKKPQGLPEIASTVVKNMDECHEAFIRLEEIWFWPEIATLCGGWMELLIQAVEESNELALLKEGEGGNSRSMWMIQRIGAPNGSASPWPQEGESSLDYIPPEWEPEESEAEGSFQESFSTENDVSWGNSGLETEDDGSYNWSHAFTSQRNWGWESSDDAEEYEHGQHSPAAMKHSTVVASLDPNAGWDGDASKETT</sequence>
<keyword evidence="5" id="KW-0808">Transferase</keyword>
<keyword evidence="4" id="KW-0489">Methyltransferase</keyword>
<evidence type="ECO:0000256" key="5">
    <source>
        <dbReference type="ARBA" id="ARBA00022679"/>
    </source>
</evidence>
<evidence type="ECO:0000256" key="4">
    <source>
        <dbReference type="ARBA" id="ARBA00022603"/>
    </source>
</evidence>
<keyword evidence="7" id="KW-0479">Metal-binding</keyword>
<reference evidence="14 15" key="1">
    <citation type="journal article" date="2020" name="ISME J.">
        <title>Uncovering the hidden diversity of litter-decomposition mechanisms in mushroom-forming fungi.</title>
        <authorList>
            <person name="Floudas D."/>
            <person name="Bentzer J."/>
            <person name="Ahren D."/>
            <person name="Johansson T."/>
            <person name="Persson P."/>
            <person name="Tunlid A."/>
        </authorList>
    </citation>
    <scope>NUCLEOTIDE SEQUENCE [LARGE SCALE GENOMIC DNA]</scope>
    <source>
        <strain evidence="14 15">CBS 146.42</strain>
    </source>
</reference>
<keyword evidence="8" id="KW-0460">Magnesium</keyword>
<keyword evidence="10" id="KW-0943">RNA-mediated gene silencing</keyword>
<evidence type="ECO:0000256" key="10">
    <source>
        <dbReference type="ARBA" id="ARBA00023158"/>
    </source>
</evidence>
<dbReference type="GO" id="GO:0001510">
    <property type="term" value="P:RNA methylation"/>
    <property type="evidence" value="ECO:0007669"/>
    <property type="project" value="InterPro"/>
</dbReference>
<evidence type="ECO:0000256" key="12">
    <source>
        <dbReference type="ARBA" id="ARBA00048418"/>
    </source>
</evidence>
<dbReference type="SUPFAM" id="SSF53335">
    <property type="entry name" value="S-adenosyl-L-methionine-dependent methyltransferases"/>
    <property type="match status" value="1"/>
</dbReference>
<dbReference type="PANTHER" id="PTHR21404">
    <property type="entry name" value="HEN1"/>
    <property type="match status" value="1"/>
</dbReference>
<gene>
    <name evidence="14" type="ORF">D9756_003505</name>
</gene>
<evidence type="ECO:0000256" key="3">
    <source>
        <dbReference type="ARBA" id="ARBA00021330"/>
    </source>
</evidence>
<dbReference type="GO" id="GO:0030422">
    <property type="term" value="P:siRNA processing"/>
    <property type="evidence" value="ECO:0007669"/>
    <property type="project" value="TreeGrafter"/>
</dbReference>
<feature type="compositionally biased region" description="Polar residues" evidence="13">
    <location>
        <begin position="448"/>
        <end position="461"/>
    </location>
</feature>
<dbReference type="GO" id="GO:0090486">
    <property type="term" value="F:small RNA 2'-O-methyltransferase activity"/>
    <property type="evidence" value="ECO:0007669"/>
    <property type="project" value="UniProtKB-EC"/>
</dbReference>
<dbReference type="Proteomes" id="UP000559027">
    <property type="component" value="Unassembled WGS sequence"/>
</dbReference>
<evidence type="ECO:0000256" key="1">
    <source>
        <dbReference type="ARBA" id="ARBA00001946"/>
    </source>
</evidence>
<dbReference type="InterPro" id="IPR026610">
    <property type="entry name" value="Hen1"/>
</dbReference>
<dbReference type="GO" id="GO:0005737">
    <property type="term" value="C:cytoplasm"/>
    <property type="evidence" value="ECO:0007669"/>
    <property type="project" value="TreeGrafter"/>
</dbReference>
<dbReference type="EMBL" id="JAACJO010000004">
    <property type="protein sequence ID" value="KAF5359602.1"/>
    <property type="molecule type" value="Genomic_DNA"/>
</dbReference>
<feature type="compositionally biased region" description="Pro residues" evidence="13">
    <location>
        <begin position="64"/>
        <end position="75"/>
    </location>
</feature>
<evidence type="ECO:0000256" key="2">
    <source>
        <dbReference type="ARBA" id="ARBA00009026"/>
    </source>
</evidence>
<evidence type="ECO:0000313" key="14">
    <source>
        <dbReference type="EMBL" id="KAF5359602.1"/>
    </source>
</evidence>